<sequence>MTCDFCEGKLCIYSLQEFLQINFFKKLLLKDGLHEMRDHMILPVDNPLGSQMRWLGLT</sequence>
<proteinExistence type="predicted"/>
<organism evidence="1">
    <name type="scientific">Medicago truncatula</name>
    <name type="common">Barrel medic</name>
    <name type="synonym">Medicago tribuloides</name>
    <dbReference type="NCBI Taxonomy" id="3880"/>
    <lineage>
        <taxon>Eukaryota</taxon>
        <taxon>Viridiplantae</taxon>
        <taxon>Streptophyta</taxon>
        <taxon>Embryophyta</taxon>
        <taxon>Tracheophyta</taxon>
        <taxon>Spermatophyta</taxon>
        <taxon>Magnoliopsida</taxon>
        <taxon>eudicotyledons</taxon>
        <taxon>Gunneridae</taxon>
        <taxon>Pentapetalae</taxon>
        <taxon>rosids</taxon>
        <taxon>fabids</taxon>
        <taxon>Fabales</taxon>
        <taxon>Fabaceae</taxon>
        <taxon>Papilionoideae</taxon>
        <taxon>50 kb inversion clade</taxon>
        <taxon>NPAAA clade</taxon>
        <taxon>Hologalegina</taxon>
        <taxon>IRL clade</taxon>
        <taxon>Trifolieae</taxon>
        <taxon>Medicago</taxon>
    </lineage>
</organism>
<accession>A0A396IXW9</accession>
<reference evidence="1" key="1">
    <citation type="journal article" date="2018" name="Nat. Plants">
        <title>Whole-genome landscape of Medicago truncatula symbiotic genes.</title>
        <authorList>
            <person name="Pecrix Y."/>
            <person name="Gamas P."/>
            <person name="Carrere S."/>
        </authorList>
    </citation>
    <scope>NUCLEOTIDE SEQUENCE</scope>
    <source>
        <tissue evidence="1">Leaves</tissue>
    </source>
</reference>
<dbReference type="AlphaFoldDB" id="A0A396IXW9"/>
<dbReference type="Gramene" id="rna19152">
    <property type="protein sequence ID" value="RHN70559.1"/>
    <property type="gene ID" value="gene19152"/>
</dbReference>
<name>A0A396IXW9_MEDTR</name>
<gene>
    <name evidence="1" type="ORF">MtrunA17_Chr3g0136841</name>
</gene>
<comment type="caution">
    <text evidence="1">The sequence shown here is derived from an EMBL/GenBank/DDBJ whole genome shotgun (WGS) entry which is preliminary data.</text>
</comment>
<dbReference type="EMBL" id="PSQE01000003">
    <property type="protein sequence ID" value="RHN70559.1"/>
    <property type="molecule type" value="Genomic_DNA"/>
</dbReference>
<evidence type="ECO:0000313" key="1">
    <source>
        <dbReference type="EMBL" id="RHN70559.1"/>
    </source>
</evidence>
<dbReference type="Proteomes" id="UP000265566">
    <property type="component" value="Chromosome 3"/>
</dbReference>
<protein>
    <submittedName>
        <fullName evidence="1">Uncharacterized protein</fullName>
    </submittedName>
</protein>